<accession>A0A1G9VE14</accession>
<dbReference type="EMBL" id="FNIE01000001">
    <property type="protein sequence ID" value="SDM70462.1"/>
    <property type="molecule type" value="Genomic_DNA"/>
</dbReference>
<evidence type="ECO:0000313" key="3">
    <source>
        <dbReference type="Proteomes" id="UP000199341"/>
    </source>
</evidence>
<dbReference type="Proteomes" id="UP000199341">
    <property type="component" value="Unassembled WGS sequence"/>
</dbReference>
<evidence type="ECO:0000313" key="2">
    <source>
        <dbReference type="EMBL" id="SDM70462.1"/>
    </source>
</evidence>
<protein>
    <submittedName>
        <fullName evidence="2">Uncharacterized protein</fullName>
    </submittedName>
</protein>
<dbReference type="OrthoDB" id="3698546at2"/>
<organism evidence="2 3">
    <name type="scientific">Actinacidiphila guanduensis</name>
    <dbReference type="NCBI Taxonomy" id="310781"/>
    <lineage>
        <taxon>Bacteria</taxon>
        <taxon>Bacillati</taxon>
        <taxon>Actinomycetota</taxon>
        <taxon>Actinomycetes</taxon>
        <taxon>Kitasatosporales</taxon>
        <taxon>Streptomycetaceae</taxon>
        <taxon>Actinacidiphila</taxon>
    </lineage>
</organism>
<evidence type="ECO:0000256" key="1">
    <source>
        <dbReference type="SAM" id="MobiDB-lite"/>
    </source>
</evidence>
<name>A0A1G9VE14_9ACTN</name>
<dbReference type="RefSeq" id="WP_093782326.1">
    <property type="nucleotide sequence ID" value="NZ_FNIE01000001.1"/>
</dbReference>
<gene>
    <name evidence="2" type="ORF">SAMN05216259_101242</name>
</gene>
<dbReference type="AlphaFoldDB" id="A0A1G9VE14"/>
<sequence length="108" mass="11745">MAVSERVARRVRRDFPEPGSAPEILRILGELPEIAGSSGAMFGSERLHAAIVLSARGSFSRFRAAVRLAVEDWRDSLVGADLADEDWPTRLDTEFGPVKPPAPPPPPE</sequence>
<feature type="compositionally biased region" description="Pro residues" evidence="1">
    <location>
        <begin position="98"/>
        <end position="108"/>
    </location>
</feature>
<reference evidence="2 3" key="1">
    <citation type="submission" date="2016-10" db="EMBL/GenBank/DDBJ databases">
        <authorList>
            <person name="de Groot N.N."/>
        </authorList>
    </citation>
    <scope>NUCLEOTIDE SEQUENCE [LARGE SCALE GENOMIC DNA]</scope>
    <source>
        <strain evidence="2 3">CGMCC 4.2022</strain>
    </source>
</reference>
<keyword evidence="3" id="KW-1185">Reference proteome</keyword>
<proteinExistence type="predicted"/>
<feature type="region of interest" description="Disordered" evidence="1">
    <location>
        <begin position="88"/>
        <end position="108"/>
    </location>
</feature>